<feature type="domain" description="NADP-dependent oxidoreductase" evidence="5">
    <location>
        <begin position="35"/>
        <end position="273"/>
    </location>
</feature>
<dbReference type="InterPro" id="IPR023210">
    <property type="entry name" value="NADP_OxRdtase_dom"/>
</dbReference>
<evidence type="ECO:0000313" key="6">
    <source>
        <dbReference type="EMBL" id="KAI9638698.1"/>
    </source>
</evidence>
<dbReference type="EMBL" id="JAKWFO010000003">
    <property type="protein sequence ID" value="KAI9638698.1"/>
    <property type="molecule type" value="Genomic_DNA"/>
</dbReference>
<reference evidence="6" key="1">
    <citation type="journal article" date="2022" name="G3 (Bethesda)">
        <title>High quality genome of the basidiomycete yeast Dioszegia hungarica PDD-24b-2 isolated from cloud water.</title>
        <authorList>
            <person name="Jarrige D."/>
            <person name="Haridas S."/>
            <person name="Bleykasten-Grosshans C."/>
            <person name="Joly M."/>
            <person name="Nadalig T."/>
            <person name="Sancelme M."/>
            <person name="Vuilleumier S."/>
            <person name="Grigoriev I.V."/>
            <person name="Amato P."/>
            <person name="Bringel F."/>
        </authorList>
    </citation>
    <scope>NUCLEOTIDE SEQUENCE</scope>
    <source>
        <strain evidence="6">PDD-24b-2</strain>
    </source>
</reference>
<dbReference type="CDD" id="cd19071">
    <property type="entry name" value="AKR_AKR1-5-like"/>
    <property type="match status" value="1"/>
</dbReference>
<dbReference type="PIRSF" id="PIRSF000097">
    <property type="entry name" value="AKR"/>
    <property type="match status" value="1"/>
</dbReference>
<keyword evidence="7" id="KW-1185">Reference proteome</keyword>
<dbReference type="GeneID" id="77725922"/>
<dbReference type="SUPFAM" id="SSF51430">
    <property type="entry name" value="NAD(P)-linked oxidoreductase"/>
    <property type="match status" value="1"/>
</dbReference>
<dbReference type="PRINTS" id="PR00069">
    <property type="entry name" value="ALDKETRDTASE"/>
</dbReference>
<feature type="site" description="Lowers pKa of active site Tyr" evidence="4">
    <location>
        <position position="81"/>
    </location>
</feature>
<comment type="caution">
    <text evidence="6">The sequence shown here is derived from an EMBL/GenBank/DDBJ whole genome shotgun (WGS) entry which is preliminary data.</text>
</comment>
<dbReference type="Pfam" id="PF00248">
    <property type="entry name" value="Aldo_ket_red"/>
    <property type="match status" value="1"/>
</dbReference>
<evidence type="ECO:0000256" key="1">
    <source>
        <dbReference type="ARBA" id="ARBA00023002"/>
    </source>
</evidence>
<evidence type="ECO:0000256" key="2">
    <source>
        <dbReference type="PIRSR" id="PIRSR000097-1"/>
    </source>
</evidence>
<dbReference type="Gene3D" id="3.20.20.100">
    <property type="entry name" value="NADP-dependent oxidoreductase domain"/>
    <property type="match status" value="1"/>
</dbReference>
<gene>
    <name evidence="6" type="ORF">MKK02DRAFT_23367</name>
</gene>
<organism evidence="6 7">
    <name type="scientific">Dioszegia hungarica</name>
    <dbReference type="NCBI Taxonomy" id="4972"/>
    <lineage>
        <taxon>Eukaryota</taxon>
        <taxon>Fungi</taxon>
        <taxon>Dikarya</taxon>
        <taxon>Basidiomycota</taxon>
        <taxon>Agaricomycotina</taxon>
        <taxon>Tremellomycetes</taxon>
        <taxon>Tremellales</taxon>
        <taxon>Bulleribasidiaceae</taxon>
        <taxon>Dioszegia</taxon>
    </lineage>
</organism>
<dbReference type="AlphaFoldDB" id="A0AA38LXJ7"/>
<feature type="binding site" evidence="3">
    <location>
        <position position="122"/>
    </location>
    <ligand>
        <name>substrate</name>
    </ligand>
</feature>
<dbReference type="GO" id="GO:0016616">
    <property type="term" value="F:oxidoreductase activity, acting on the CH-OH group of donors, NAD or NADP as acceptor"/>
    <property type="evidence" value="ECO:0007669"/>
    <property type="project" value="UniProtKB-ARBA"/>
</dbReference>
<dbReference type="FunFam" id="3.20.20.100:FF:000002">
    <property type="entry name" value="2,5-diketo-D-gluconic acid reductase A"/>
    <property type="match status" value="1"/>
</dbReference>
<feature type="active site" description="Proton donor" evidence="2">
    <location>
        <position position="52"/>
    </location>
</feature>
<dbReference type="InterPro" id="IPR020471">
    <property type="entry name" value="AKR"/>
</dbReference>
<evidence type="ECO:0000256" key="3">
    <source>
        <dbReference type="PIRSR" id="PIRSR000097-2"/>
    </source>
</evidence>
<keyword evidence="1" id="KW-0560">Oxidoreductase</keyword>
<dbReference type="RefSeq" id="XP_052948475.1">
    <property type="nucleotide sequence ID" value="XM_053086721.1"/>
</dbReference>
<accession>A0AA38LXJ7</accession>
<evidence type="ECO:0000256" key="4">
    <source>
        <dbReference type="PIRSR" id="PIRSR000097-3"/>
    </source>
</evidence>
<dbReference type="Proteomes" id="UP001164286">
    <property type="component" value="Unassembled WGS sequence"/>
</dbReference>
<name>A0AA38LXJ7_9TREE</name>
<dbReference type="PANTHER" id="PTHR43827:SF13">
    <property type="entry name" value="ALDO_KETO REDUCTASE FAMILY PROTEIN"/>
    <property type="match status" value="1"/>
</dbReference>
<protein>
    <submittedName>
        <fullName evidence="6">Oxidoreductase</fullName>
    </submittedName>
</protein>
<dbReference type="InterPro" id="IPR036812">
    <property type="entry name" value="NAD(P)_OxRdtase_dom_sf"/>
</dbReference>
<dbReference type="PANTHER" id="PTHR43827">
    <property type="entry name" value="2,5-DIKETO-D-GLUCONIC ACID REDUCTASE"/>
    <property type="match status" value="1"/>
</dbReference>
<sequence length="291" mass="31912">MSRLSIESYLTSHTGTKIPQLGFGAVFGDAYFGSVEAALKAGYRHFDTAQLYGNEAELASALSTLLPRLNIPRSAIFITTKYNPPEPVEEPGPSVEEVLAQIQKSREIFVPTLEYVDLLLLHQPRPGPQGRARAWEAIVKAKEEGWVKEIGVSNLSIKMLEQLPSPLPAVNQIEVQPWYPQRELVRYCQAKGIAIVAFCPLVRSEPKRMNNPVALEIAKKHGKDVGQVLLRWSLQYGISPIPASKNPKRVASNADLFDFELDGGDMEKLDGLDAGAEGACSVKAHAMINGP</sequence>
<evidence type="ECO:0000313" key="7">
    <source>
        <dbReference type="Proteomes" id="UP001164286"/>
    </source>
</evidence>
<proteinExistence type="predicted"/>
<evidence type="ECO:0000259" key="5">
    <source>
        <dbReference type="Pfam" id="PF00248"/>
    </source>
</evidence>